<dbReference type="EMBL" id="CM023486">
    <property type="protein sequence ID" value="KAH6928827.1"/>
    <property type="molecule type" value="Genomic_DNA"/>
</dbReference>
<evidence type="ECO:0000313" key="1">
    <source>
        <dbReference type="EMBL" id="KAH6928827.1"/>
    </source>
</evidence>
<reference evidence="1" key="1">
    <citation type="submission" date="2020-05" db="EMBL/GenBank/DDBJ databases">
        <title>Large-scale comparative analyses of tick genomes elucidate their genetic diversity and vector capacities.</title>
        <authorList>
            <person name="Jia N."/>
            <person name="Wang J."/>
            <person name="Shi W."/>
            <person name="Du L."/>
            <person name="Sun Y."/>
            <person name="Zhan W."/>
            <person name="Jiang J."/>
            <person name="Wang Q."/>
            <person name="Zhang B."/>
            <person name="Ji P."/>
            <person name="Sakyi L.B."/>
            <person name="Cui X."/>
            <person name="Yuan T."/>
            <person name="Jiang B."/>
            <person name="Yang W."/>
            <person name="Lam T.T.-Y."/>
            <person name="Chang Q."/>
            <person name="Ding S."/>
            <person name="Wang X."/>
            <person name="Zhu J."/>
            <person name="Ruan X."/>
            <person name="Zhao L."/>
            <person name="Wei J."/>
            <person name="Que T."/>
            <person name="Du C."/>
            <person name="Cheng J."/>
            <person name="Dai P."/>
            <person name="Han X."/>
            <person name="Huang E."/>
            <person name="Gao Y."/>
            <person name="Liu J."/>
            <person name="Shao H."/>
            <person name="Ye R."/>
            <person name="Li L."/>
            <person name="Wei W."/>
            <person name="Wang X."/>
            <person name="Wang C."/>
            <person name="Yang T."/>
            <person name="Huo Q."/>
            <person name="Li W."/>
            <person name="Guo W."/>
            <person name="Chen H."/>
            <person name="Zhou L."/>
            <person name="Ni X."/>
            <person name="Tian J."/>
            <person name="Zhou Y."/>
            <person name="Sheng Y."/>
            <person name="Liu T."/>
            <person name="Pan Y."/>
            <person name="Xia L."/>
            <person name="Li J."/>
            <person name="Zhao F."/>
            <person name="Cao W."/>
        </authorList>
    </citation>
    <scope>NUCLEOTIDE SEQUENCE</scope>
    <source>
        <strain evidence="1">Hyas-2018</strain>
    </source>
</reference>
<keyword evidence="2" id="KW-1185">Reference proteome</keyword>
<protein>
    <submittedName>
        <fullName evidence="1">Uncharacterized protein</fullName>
    </submittedName>
</protein>
<organism evidence="1 2">
    <name type="scientific">Hyalomma asiaticum</name>
    <name type="common">Tick</name>
    <dbReference type="NCBI Taxonomy" id="266040"/>
    <lineage>
        <taxon>Eukaryota</taxon>
        <taxon>Metazoa</taxon>
        <taxon>Ecdysozoa</taxon>
        <taxon>Arthropoda</taxon>
        <taxon>Chelicerata</taxon>
        <taxon>Arachnida</taxon>
        <taxon>Acari</taxon>
        <taxon>Parasitiformes</taxon>
        <taxon>Ixodida</taxon>
        <taxon>Ixodoidea</taxon>
        <taxon>Ixodidae</taxon>
        <taxon>Hyalomminae</taxon>
        <taxon>Hyalomma</taxon>
    </lineage>
</organism>
<proteinExistence type="predicted"/>
<comment type="caution">
    <text evidence="1">The sequence shown here is derived from an EMBL/GenBank/DDBJ whole genome shotgun (WGS) entry which is preliminary data.</text>
</comment>
<evidence type="ECO:0000313" key="2">
    <source>
        <dbReference type="Proteomes" id="UP000821845"/>
    </source>
</evidence>
<sequence length="244" mass="26666">MGGDASNSRDSGAANVTEPRVKGKTKHPAVTAADSDDDASRVCSKRTACTAALRIEYSDGPRREVGQTTTSWVPENWKEVLENVRKMRQAVEAPVDTMGCDKCPDQSVPQKNKAKHLKQTAKILLENYDGDIPDSVEGLCSLPGVGPKMAYLAMSCGWGRTVGIGVDTHVHRISNRLGWLPAPTKTPEQTRKALEAWLPRELWDEVNHLLVGFGQTVCKPTGPKCSSCLNRVLCPFGRKQPCRD</sequence>
<dbReference type="Proteomes" id="UP000821845">
    <property type="component" value="Chromosome 6"/>
</dbReference>
<accession>A0ACB7S408</accession>
<name>A0ACB7S408_HYAAI</name>
<gene>
    <name evidence="1" type="ORF">HPB50_020124</name>
</gene>